<organism evidence="2 3">
    <name type="scientific">Pseudodesulfovibrio cashew</name>
    <dbReference type="NCBI Taxonomy" id="2678688"/>
    <lineage>
        <taxon>Bacteria</taxon>
        <taxon>Pseudomonadati</taxon>
        <taxon>Thermodesulfobacteriota</taxon>
        <taxon>Desulfovibrionia</taxon>
        <taxon>Desulfovibrionales</taxon>
        <taxon>Desulfovibrionaceae</taxon>
    </lineage>
</organism>
<name>A0A6I6JH29_9BACT</name>
<dbReference type="EMBL" id="CP046400">
    <property type="protein sequence ID" value="QGY39813.1"/>
    <property type="molecule type" value="Genomic_DNA"/>
</dbReference>
<keyword evidence="1" id="KW-0732">Signal</keyword>
<evidence type="ECO:0008006" key="4">
    <source>
        <dbReference type="Google" id="ProtNLM"/>
    </source>
</evidence>
<dbReference type="AlphaFoldDB" id="A0A6I6JH29"/>
<dbReference type="PROSITE" id="PS51257">
    <property type="entry name" value="PROKAR_LIPOPROTEIN"/>
    <property type="match status" value="1"/>
</dbReference>
<reference evidence="2 3" key="1">
    <citation type="submission" date="2019-11" db="EMBL/GenBank/DDBJ databases">
        <authorList>
            <person name="Zheng R.K."/>
            <person name="Sun C.M."/>
        </authorList>
    </citation>
    <scope>NUCLEOTIDE SEQUENCE [LARGE SCALE GENOMIC DNA]</scope>
    <source>
        <strain evidence="2 3">SRB007</strain>
    </source>
</reference>
<evidence type="ECO:0000313" key="3">
    <source>
        <dbReference type="Proteomes" id="UP000428328"/>
    </source>
</evidence>
<keyword evidence="3" id="KW-1185">Reference proteome</keyword>
<accession>A0A6I6JH29</accession>
<evidence type="ECO:0000256" key="1">
    <source>
        <dbReference type="SAM" id="SignalP"/>
    </source>
</evidence>
<proteinExistence type="predicted"/>
<gene>
    <name evidence="2" type="ORF">GM415_06650</name>
</gene>
<feature type="signal peptide" evidence="1">
    <location>
        <begin position="1"/>
        <end position="21"/>
    </location>
</feature>
<protein>
    <recommendedName>
        <fullName evidence="4">DUF4292 domain-containing protein</fullName>
    </recommendedName>
</protein>
<sequence>MIRSIGTRILPALLLTGLALAVAGCAARKVNGTVRDTPEAAWQAFRTGYCATPKAPGLLVRASLYYTRTDPVRRTNRTLVSLWGDFGGPMRLDVSASVGKLLAHIREDHCGLLVFYPSEKKAYAHVNPVLGATRLGMPFPFSLNELGKVAMGDFSGLSPKTYRSVRQEEGRLIYTVDGAPASMVVLDVTGRPLELAGTSTSARVAGRQWRLAVDRYEEDGASPLPAMLTLSMDNGEKGVLRIKSRELKIDGWSAEATGLTLPGDVTPLRLDNGMKSAGSTGIPAACEDKK</sequence>
<evidence type="ECO:0000313" key="2">
    <source>
        <dbReference type="EMBL" id="QGY39813.1"/>
    </source>
</evidence>
<feature type="chain" id="PRO_5026110832" description="DUF4292 domain-containing protein" evidence="1">
    <location>
        <begin position="22"/>
        <end position="290"/>
    </location>
</feature>
<dbReference type="Proteomes" id="UP000428328">
    <property type="component" value="Chromosome"/>
</dbReference>
<dbReference type="RefSeq" id="WP_158947038.1">
    <property type="nucleotide sequence ID" value="NZ_CP046400.1"/>
</dbReference>
<dbReference type="KEGG" id="psel:GM415_06650"/>